<sequence length="76" mass="8802">MEQYTLYYAGCCPQVVGFSSRKVPFETSDKPCPANPFLSLRCLPGIKKKRLIRKSWNLHLQTVTIWPFYVHIRVGS</sequence>
<protein>
    <submittedName>
        <fullName evidence="1">Uncharacterized protein</fullName>
    </submittedName>
</protein>
<gene>
    <name evidence="1" type="ORF">I79_013990</name>
</gene>
<proteinExistence type="predicted"/>
<accession>G3HSZ0</accession>
<evidence type="ECO:0000313" key="1">
    <source>
        <dbReference type="EMBL" id="EGV93506.1"/>
    </source>
</evidence>
<name>G3HSZ0_CRIGR</name>
<dbReference type="InParanoid" id="G3HSZ0"/>
<evidence type="ECO:0000313" key="2">
    <source>
        <dbReference type="Proteomes" id="UP000001075"/>
    </source>
</evidence>
<dbReference type="Proteomes" id="UP000001075">
    <property type="component" value="Unassembled WGS sequence"/>
</dbReference>
<reference evidence="2" key="1">
    <citation type="journal article" date="2011" name="Nat. Biotechnol.">
        <title>The genomic sequence of the Chinese hamster ovary (CHO)-K1 cell line.</title>
        <authorList>
            <person name="Xu X."/>
            <person name="Nagarajan H."/>
            <person name="Lewis N.E."/>
            <person name="Pan S."/>
            <person name="Cai Z."/>
            <person name="Liu X."/>
            <person name="Chen W."/>
            <person name="Xie M."/>
            <person name="Wang W."/>
            <person name="Hammond S."/>
            <person name="Andersen M.R."/>
            <person name="Neff N."/>
            <person name="Passarelli B."/>
            <person name="Koh W."/>
            <person name="Fan H.C."/>
            <person name="Wang J."/>
            <person name="Gui Y."/>
            <person name="Lee K.H."/>
            <person name="Betenbaugh M.J."/>
            <person name="Quake S.R."/>
            <person name="Famili I."/>
            <person name="Palsson B.O."/>
            <person name="Wang J."/>
        </authorList>
    </citation>
    <scope>NUCLEOTIDE SEQUENCE [LARGE SCALE GENOMIC DNA]</scope>
    <source>
        <strain evidence="2">CHO K1 cell line</strain>
    </source>
</reference>
<dbReference type="EMBL" id="JH000678">
    <property type="protein sequence ID" value="EGV93506.1"/>
    <property type="molecule type" value="Genomic_DNA"/>
</dbReference>
<organism evidence="1 2">
    <name type="scientific">Cricetulus griseus</name>
    <name type="common">Chinese hamster</name>
    <name type="synonym">Cricetulus barabensis griseus</name>
    <dbReference type="NCBI Taxonomy" id="10029"/>
    <lineage>
        <taxon>Eukaryota</taxon>
        <taxon>Metazoa</taxon>
        <taxon>Chordata</taxon>
        <taxon>Craniata</taxon>
        <taxon>Vertebrata</taxon>
        <taxon>Euteleostomi</taxon>
        <taxon>Mammalia</taxon>
        <taxon>Eutheria</taxon>
        <taxon>Euarchontoglires</taxon>
        <taxon>Glires</taxon>
        <taxon>Rodentia</taxon>
        <taxon>Myomorpha</taxon>
        <taxon>Muroidea</taxon>
        <taxon>Cricetidae</taxon>
        <taxon>Cricetinae</taxon>
        <taxon>Cricetulus</taxon>
    </lineage>
</organism>
<dbReference type="AlphaFoldDB" id="G3HSZ0"/>